<evidence type="ECO:0000313" key="3">
    <source>
        <dbReference type="EMBL" id="WXB03987.1"/>
    </source>
</evidence>
<dbReference type="RefSeq" id="WP_394833621.1">
    <property type="nucleotide sequence ID" value="NZ_CP089929.1"/>
</dbReference>
<feature type="compositionally biased region" description="Pro residues" evidence="1">
    <location>
        <begin position="81"/>
        <end position="90"/>
    </location>
</feature>
<keyword evidence="2" id="KW-0732">Signal</keyword>
<dbReference type="PROSITE" id="PS51257">
    <property type="entry name" value="PROKAR_LIPOPROTEIN"/>
    <property type="match status" value="1"/>
</dbReference>
<protein>
    <submittedName>
        <fullName evidence="3">AgmX/PglI C-terminal domain-containing protein</fullName>
    </submittedName>
</protein>
<evidence type="ECO:0000256" key="1">
    <source>
        <dbReference type="SAM" id="MobiDB-lite"/>
    </source>
</evidence>
<feature type="compositionally biased region" description="Polar residues" evidence="1">
    <location>
        <begin position="44"/>
        <end position="55"/>
    </location>
</feature>
<dbReference type="Proteomes" id="UP001374803">
    <property type="component" value="Chromosome"/>
</dbReference>
<reference evidence="3" key="1">
    <citation type="submission" date="2021-12" db="EMBL/GenBank/DDBJ databases">
        <title>Discovery of the Pendulisporaceae a myxobacterial family with distinct sporulation behavior and unique specialized metabolism.</title>
        <authorList>
            <person name="Garcia R."/>
            <person name="Popoff A."/>
            <person name="Bader C.D."/>
            <person name="Loehr J."/>
            <person name="Walesch S."/>
            <person name="Walt C."/>
            <person name="Boldt J."/>
            <person name="Bunk B."/>
            <person name="Haeckl F.J.F.P.J."/>
            <person name="Gunesch A.P."/>
            <person name="Birkelbach J."/>
            <person name="Nuebel U."/>
            <person name="Pietschmann T."/>
            <person name="Bach T."/>
            <person name="Mueller R."/>
        </authorList>
    </citation>
    <scope>NUCLEOTIDE SEQUENCE</scope>
    <source>
        <strain evidence="3">MSr11367</strain>
    </source>
</reference>
<feature type="compositionally biased region" description="Low complexity" evidence="1">
    <location>
        <begin position="56"/>
        <end position="80"/>
    </location>
</feature>
<proteinExistence type="predicted"/>
<gene>
    <name evidence="3" type="ORF">LVJ94_44660</name>
</gene>
<evidence type="ECO:0000313" key="4">
    <source>
        <dbReference type="Proteomes" id="UP001374803"/>
    </source>
</evidence>
<sequence length="195" mass="19912">MKLNACLSLVSLVGAGVILAACGASNEPPKEPESIATPLPGSNRAGNWSAKTSEGTSPPTSDATTTSAHTTPVTTPAVAPQAPPAQPVPAGPCDACKGPISSDLQAALNKRVENEARKCYERVLTNRPTARASLSLDVRVSRDGSTCDAVVQSDEAEVPGLADCVANEFRRGGFPSPGASCVVAKVPILFTPKAH</sequence>
<dbReference type="NCBIfam" id="NF033768">
    <property type="entry name" value="myxo_SS_tail"/>
    <property type="match status" value="1"/>
</dbReference>
<evidence type="ECO:0000256" key="2">
    <source>
        <dbReference type="SAM" id="SignalP"/>
    </source>
</evidence>
<keyword evidence="4" id="KW-1185">Reference proteome</keyword>
<feature type="signal peptide" evidence="2">
    <location>
        <begin position="1"/>
        <end position="20"/>
    </location>
</feature>
<name>A0ABZ2L5T2_9BACT</name>
<dbReference type="EMBL" id="CP089983">
    <property type="protein sequence ID" value="WXB03987.1"/>
    <property type="molecule type" value="Genomic_DNA"/>
</dbReference>
<feature type="region of interest" description="Disordered" evidence="1">
    <location>
        <begin position="24"/>
        <end position="90"/>
    </location>
</feature>
<accession>A0ABZ2L5T2</accession>
<organism evidence="3 4">
    <name type="scientific">Pendulispora rubella</name>
    <dbReference type="NCBI Taxonomy" id="2741070"/>
    <lineage>
        <taxon>Bacteria</taxon>
        <taxon>Pseudomonadati</taxon>
        <taxon>Myxococcota</taxon>
        <taxon>Myxococcia</taxon>
        <taxon>Myxococcales</taxon>
        <taxon>Sorangiineae</taxon>
        <taxon>Pendulisporaceae</taxon>
        <taxon>Pendulispora</taxon>
    </lineage>
</organism>
<dbReference type="InterPro" id="IPR049806">
    <property type="entry name" value="MasK-like_C"/>
</dbReference>
<feature type="chain" id="PRO_5045428037" evidence="2">
    <location>
        <begin position="21"/>
        <end position="195"/>
    </location>
</feature>